<gene>
    <name evidence="2" type="ORF">QCA50_003826</name>
</gene>
<feature type="compositionally biased region" description="Polar residues" evidence="1">
    <location>
        <begin position="64"/>
        <end position="76"/>
    </location>
</feature>
<proteinExistence type="predicted"/>
<evidence type="ECO:0000313" key="3">
    <source>
        <dbReference type="Proteomes" id="UP001385951"/>
    </source>
</evidence>
<reference evidence="2 3" key="1">
    <citation type="submission" date="2022-09" db="EMBL/GenBank/DDBJ databases">
        <authorList>
            <person name="Palmer J.M."/>
        </authorList>
    </citation>
    <scope>NUCLEOTIDE SEQUENCE [LARGE SCALE GENOMIC DNA]</scope>
    <source>
        <strain evidence="2 3">DSM 7382</strain>
    </source>
</reference>
<comment type="caution">
    <text evidence="2">The sequence shown here is derived from an EMBL/GenBank/DDBJ whole genome shotgun (WGS) entry which is preliminary data.</text>
</comment>
<keyword evidence="3" id="KW-1185">Reference proteome</keyword>
<organism evidence="2 3">
    <name type="scientific">Cerrena zonata</name>
    <dbReference type="NCBI Taxonomy" id="2478898"/>
    <lineage>
        <taxon>Eukaryota</taxon>
        <taxon>Fungi</taxon>
        <taxon>Dikarya</taxon>
        <taxon>Basidiomycota</taxon>
        <taxon>Agaricomycotina</taxon>
        <taxon>Agaricomycetes</taxon>
        <taxon>Polyporales</taxon>
        <taxon>Cerrenaceae</taxon>
        <taxon>Cerrena</taxon>
    </lineage>
</organism>
<protein>
    <submittedName>
        <fullName evidence="2">Uncharacterized protein</fullName>
    </submittedName>
</protein>
<name>A0AAW0GQH2_9APHY</name>
<dbReference type="AlphaFoldDB" id="A0AAW0GQH2"/>
<feature type="region of interest" description="Disordered" evidence="1">
    <location>
        <begin position="41"/>
        <end position="128"/>
    </location>
</feature>
<sequence>MRLLGGGVSPLALRIQTRVLSKGMTLAAMSRILALVLQLQRQRPAPAPSTPPPTGSTSPRGSTDVSRPPTTQSGSPINAAKFGLLPKRPVSLLGSQPPSEVKPSQEHSDDDEELEYLENPFEDDNKKR</sequence>
<feature type="compositionally biased region" description="Pro residues" evidence="1">
    <location>
        <begin position="45"/>
        <end position="54"/>
    </location>
</feature>
<evidence type="ECO:0000256" key="1">
    <source>
        <dbReference type="SAM" id="MobiDB-lite"/>
    </source>
</evidence>
<dbReference type="EMBL" id="JASBNA010000004">
    <property type="protein sequence ID" value="KAK7692202.1"/>
    <property type="molecule type" value="Genomic_DNA"/>
</dbReference>
<feature type="compositionally biased region" description="Acidic residues" evidence="1">
    <location>
        <begin position="108"/>
        <end position="122"/>
    </location>
</feature>
<evidence type="ECO:0000313" key="2">
    <source>
        <dbReference type="EMBL" id="KAK7692202.1"/>
    </source>
</evidence>
<dbReference type="Proteomes" id="UP001385951">
    <property type="component" value="Unassembled WGS sequence"/>
</dbReference>
<accession>A0AAW0GQH2</accession>